<dbReference type="EMBL" id="ABEU02000025">
    <property type="protein sequence ID" value="PNR27402.1"/>
    <property type="molecule type" value="Genomic_DNA"/>
</dbReference>
<dbReference type="EnsemblPlants" id="Pp3c25_3930V3.1">
    <property type="protein sequence ID" value="PAC:32980867.CDS.1"/>
    <property type="gene ID" value="Pp3c25_3930"/>
</dbReference>
<evidence type="ECO:0000313" key="2">
    <source>
        <dbReference type="EnsemblPlants" id="PAC:32980867.CDS.1"/>
    </source>
</evidence>
<keyword evidence="3" id="KW-1185">Reference proteome</keyword>
<dbReference type="AlphaFoldDB" id="A0A2K1IDQ2"/>
<reference evidence="1 3" key="1">
    <citation type="journal article" date="2008" name="Science">
        <title>The Physcomitrella genome reveals evolutionary insights into the conquest of land by plants.</title>
        <authorList>
            <person name="Rensing S."/>
            <person name="Lang D."/>
            <person name="Zimmer A."/>
            <person name="Terry A."/>
            <person name="Salamov A."/>
            <person name="Shapiro H."/>
            <person name="Nishiyama T."/>
            <person name="Perroud P.-F."/>
            <person name="Lindquist E."/>
            <person name="Kamisugi Y."/>
            <person name="Tanahashi T."/>
            <person name="Sakakibara K."/>
            <person name="Fujita T."/>
            <person name="Oishi K."/>
            <person name="Shin-I T."/>
            <person name="Kuroki Y."/>
            <person name="Toyoda A."/>
            <person name="Suzuki Y."/>
            <person name="Hashimoto A."/>
            <person name="Yamaguchi K."/>
            <person name="Sugano A."/>
            <person name="Kohara Y."/>
            <person name="Fujiyama A."/>
            <person name="Anterola A."/>
            <person name="Aoki S."/>
            <person name="Ashton N."/>
            <person name="Barbazuk W.B."/>
            <person name="Barker E."/>
            <person name="Bennetzen J."/>
            <person name="Bezanilla M."/>
            <person name="Blankenship R."/>
            <person name="Cho S.H."/>
            <person name="Dutcher S."/>
            <person name="Estelle M."/>
            <person name="Fawcett J.A."/>
            <person name="Gundlach H."/>
            <person name="Hanada K."/>
            <person name="Heyl A."/>
            <person name="Hicks K.A."/>
            <person name="Hugh J."/>
            <person name="Lohr M."/>
            <person name="Mayer K."/>
            <person name="Melkozernov A."/>
            <person name="Murata T."/>
            <person name="Nelson D."/>
            <person name="Pils B."/>
            <person name="Prigge M."/>
            <person name="Reiss B."/>
            <person name="Renner T."/>
            <person name="Rombauts S."/>
            <person name="Rushton P."/>
            <person name="Sanderfoot A."/>
            <person name="Schween G."/>
            <person name="Shiu S.-H."/>
            <person name="Stueber K."/>
            <person name="Theodoulou F.L."/>
            <person name="Tu H."/>
            <person name="Van de Peer Y."/>
            <person name="Verrier P.J."/>
            <person name="Waters E."/>
            <person name="Wood A."/>
            <person name="Yang L."/>
            <person name="Cove D."/>
            <person name="Cuming A."/>
            <person name="Hasebe M."/>
            <person name="Lucas S."/>
            <person name="Mishler D.B."/>
            <person name="Reski R."/>
            <person name="Grigoriev I."/>
            <person name="Quatrano R.S."/>
            <person name="Boore J.L."/>
        </authorList>
    </citation>
    <scope>NUCLEOTIDE SEQUENCE [LARGE SCALE GENOMIC DNA]</scope>
    <source>
        <strain evidence="2 3">cv. Gransden 2004</strain>
    </source>
</reference>
<name>A0A2K1IDQ2_PHYPA</name>
<gene>
    <name evidence="1" type="ORF">PHYPA_029554</name>
</gene>
<sequence>MALFPVTTFVMEREGFHHDLEESPIQNLLPIEEAIRLLLCSNFPELLAMWAATPKHSPGMFLRVTQVETLKHVGHATLKPEIRECRMQVFHQDLCNVNVRTF</sequence>
<dbReference type="InParanoid" id="A0A2K1IDQ2"/>
<organism evidence="1">
    <name type="scientific">Physcomitrium patens</name>
    <name type="common">Spreading-leaved earth moss</name>
    <name type="synonym">Physcomitrella patens</name>
    <dbReference type="NCBI Taxonomy" id="3218"/>
    <lineage>
        <taxon>Eukaryota</taxon>
        <taxon>Viridiplantae</taxon>
        <taxon>Streptophyta</taxon>
        <taxon>Embryophyta</taxon>
        <taxon>Bryophyta</taxon>
        <taxon>Bryophytina</taxon>
        <taxon>Bryopsida</taxon>
        <taxon>Funariidae</taxon>
        <taxon>Funariales</taxon>
        <taxon>Funariaceae</taxon>
        <taxon>Physcomitrium</taxon>
    </lineage>
</organism>
<dbReference type="Proteomes" id="UP000006727">
    <property type="component" value="Chromosome 25"/>
</dbReference>
<reference evidence="1 3" key="2">
    <citation type="journal article" date="2018" name="Plant J.">
        <title>The Physcomitrella patens chromosome-scale assembly reveals moss genome structure and evolution.</title>
        <authorList>
            <person name="Lang D."/>
            <person name="Ullrich K.K."/>
            <person name="Murat F."/>
            <person name="Fuchs J."/>
            <person name="Jenkins J."/>
            <person name="Haas F.B."/>
            <person name="Piednoel M."/>
            <person name="Gundlach H."/>
            <person name="Van Bel M."/>
            <person name="Meyberg R."/>
            <person name="Vives C."/>
            <person name="Morata J."/>
            <person name="Symeonidi A."/>
            <person name="Hiss M."/>
            <person name="Muchero W."/>
            <person name="Kamisugi Y."/>
            <person name="Saleh O."/>
            <person name="Blanc G."/>
            <person name="Decker E.L."/>
            <person name="van Gessel N."/>
            <person name="Grimwood J."/>
            <person name="Hayes R.D."/>
            <person name="Graham S.W."/>
            <person name="Gunter L.E."/>
            <person name="McDaniel S.F."/>
            <person name="Hoernstein S.N.W."/>
            <person name="Larsson A."/>
            <person name="Li F.W."/>
            <person name="Perroud P.F."/>
            <person name="Phillips J."/>
            <person name="Ranjan P."/>
            <person name="Rokshar D.S."/>
            <person name="Rothfels C.J."/>
            <person name="Schneider L."/>
            <person name="Shu S."/>
            <person name="Stevenson D.W."/>
            <person name="Thummler F."/>
            <person name="Tillich M."/>
            <person name="Villarreal Aguilar J.C."/>
            <person name="Widiez T."/>
            <person name="Wong G.K."/>
            <person name="Wymore A."/>
            <person name="Zhang Y."/>
            <person name="Zimmer A.D."/>
            <person name="Quatrano R.S."/>
            <person name="Mayer K.F.X."/>
            <person name="Goodstein D."/>
            <person name="Casacuberta J.M."/>
            <person name="Vandepoele K."/>
            <person name="Reski R."/>
            <person name="Cuming A.C."/>
            <person name="Tuskan G.A."/>
            <person name="Maumus F."/>
            <person name="Salse J."/>
            <person name="Schmutz J."/>
            <person name="Rensing S.A."/>
        </authorList>
    </citation>
    <scope>NUCLEOTIDE SEQUENCE [LARGE SCALE GENOMIC DNA]</scope>
    <source>
        <strain evidence="2 3">cv. Gransden 2004</strain>
    </source>
</reference>
<proteinExistence type="predicted"/>
<reference evidence="2" key="3">
    <citation type="submission" date="2020-12" db="UniProtKB">
        <authorList>
            <consortium name="EnsemblPlants"/>
        </authorList>
    </citation>
    <scope>IDENTIFICATION</scope>
</reference>
<dbReference type="Gramene" id="Pp3c25_3930V3.1">
    <property type="protein sequence ID" value="PAC:32980867.CDS.1"/>
    <property type="gene ID" value="Pp3c25_3930"/>
</dbReference>
<dbReference type="PaxDb" id="3218-PP1S486_4V6.1"/>
<accession>A0A2K1IDQ2</accession>
<evidence type="ECO:0000313" key="1">
    <source>
        <dbReference type="EMBL" id="PNR27402.1"/>
    </source>
</evidence>
<protein>
    <submittedName>
        <fullName evidence="1 2">Uncharacterized protein</fullName>
    </submittedName>
</protein>
<evidence type="ECO:0000313" key="3">
    <source>
        <dbReference type="Proteomes" id="UP000006727"/>
    </source>
</evidence>